<name>A0A0P6H958_9CRUS</name>
<dbReference type="AlphaFoldDB" id="A0A0P6H958"/>
<dbReference type="EMBL" id="GDIQ01022903">
    <property type="protein sequence ID" value="JAN71834.1"/>
    <property type="molecule type" value="Transcribed_RNA"/>
</dbReference>
<sequence length="74" mass="8427">MGSICLSRQVSHHRPFFTLNFNAVTEDVVSRFLGMFQPEYRAGFLSRTDICSYVCLTSLPLLGRKNSSKLKQIL</sequence>
<protein>
    <submittedName>
        <fullName evidence="1">Uncharacterized protein</fullName>
    </submittedName>
</protein>
<organism evidence="1">
    <name type="scientific">Daphnia magna</name>
    <dbReference type="NCBI Taxonomy" id="35525"/>
    <lineage>
        <taxon>Eukaryota</taxon>
        <taxon>Metazoa</taxon>
        <taxon>Ecdysozoa</taxon>
        <taxon>Arthropoda</taxon>
        <taxon>Crustacea</taxon>
        <taxon>Branchiopoda</taxon>
        <taxon>Diplostraca</taxon>
        <taxon>Cladocera</taxon>
        <taxon>Anomopoda</taxon>
        <taxon>Daphniidae</taxon>
        <taxon>Daphnia</taxon>
    </lineage>
</organism>
<reference evidence="1" key="1">
    <citation type="submission" date="2015-10" db="EMBL/GenBank/DDBJ databases">
        <title>EvidentialGene: Evidence-directed Construction of Complete mRNA Transcriptomes without Genomes.</title>
        <authorList>
            <person name="Gilbert D.G."/>
        </authorList>
    </citation>
    <scope>NUCLEOTIDE SEQUENCE</scope>
</reference>
<evidence type="ECO:0000313" key="1">
    <source>
        <dbReference type="EMBL" id="JAN71834.1"/>
    </source>
</evidence>
<proteinExistence type="predicted"/>
<accession>A0A0P6H958</accession>